<evidence type="ECO:0000256" key="7">
    <source>
        <dbReference type="SAM" id="SignalP"/>
    </source>
</evidence>
<feature type="region of interest" description="Disordered" evidence="5">
    <location>
        <begin position="135"/>
        <end position="177"/>
    </location>
</feature>
<reference evidence="8" key="1">
    <citation type="submission" date="2021-01" db="EMBL/GenBank/DDBJ databases">
        <authorList>
            <consortium name="Aspergillus puulaauensis MK2 genome sequencing consortium"/>
            <person name="Kazuki M."/>
            <person name="Futagami T."/>
        </authorList>
    </citation>
    <scope>NUCLEOTIDE SEQUENCE</scope>
    <source>
        <strain evidence="8">MK2</strain>
    </source>
</reference>
<evidence type="ECO:0000256" key="1">
    <source>
        <dbReference type="ARBA" id="ARBA00004167"/>
    </source>
</evidence>
<dbReference type="EMBL" id="AP024450">
    <property type="protein sequence ID" value="BCS29908.1"/>
    <property type="molecule type" value="Genomic_DNA"/>
</dbReference>
<name>A0A7R7XZP3_9EURO</name>
<keyword evidence="4 6" id="KW-0472">Membrane</keyword>
<sequence>MWTLFGRISLLVTLAGIVSVNQAQDTTPTRTAKNGSLIGWFLAPTSTQKMTASDVWITKDDYAGACSTSDVDQCSLPTACEANTLTWDNEATAVCAPQYSCVTFTIFETSPAGLPSASSVGCWQGWSAWTVYRTRPDDPASTRTTTTTTDTTTTTATEATPTPTDGSEDVDSGNDSSGQGRIAGAVVGPIAGAAIIGAVVFFYLRSKKHLLTAPVQQVYYQEPYYGPAQAAPNNVVSLGTSELANAQYRYGPTGAATEMRGLPVAEMPSTRQTHELSSRW</sequence>
<dbReference type="PANTHER" id="PTHR15549">
    <property type="entry name" value="PAIRED IMMUNOGLOBULIN-LIKE TYPE 2 RECEPTOR"/>
    <property type="match status" value="1"/>
</dbReference>
<evidence type="ECO:0008006" key="10">
    <source>
        <dbReference type="Google" id="ProtNLM"/>
    </source>
</evidence>
<evidence type="ECO:0000256" key="5">
    <source>
        <dbReference type="SAM" id="MobiDB-lite"/>
    </source>
</evidence>
<comment type="subcellular location">
    <subcellularLocation>
        <location evidence="1">Membrane</location>
        <topology evidence="1">Single-pass membrane protein</topology>
    </subcellularLocation>
</comment>
<reference evidence="8" key="2">
    <citation type="submission" date="2021-02" db="EMBL/GenBank/DDBJ databases">
        <title>Aspergillus puulaauensis MK2 genome sequence.</title>
        <authorList>
            <person name="Futagami T."/>
            <person name="Mori K."/>
            <person name="Kadooka C."/>
            <person name="Tanaka T."/>
        </authorList>
    </citation>
    <scope>NUCLEOTIDE SEQUENCE</scope>
    <source>
        <strain evidence="8">MK2</strain>
    </source>
</reference>
<feature type="transmembrane region" description="Helical" evidence="6">
    <location>
        <begin position="182"/>
        <end position="204"/>
    </location>
</feature>
<organism evidence="8 9">
    <name type="scientific">Aspergillus puulaauensis</name>
    <dbReference type="NCBI Taxonomy" id="1220207"/>
    <lineage>
        <taxon>Eukaryota</taxon>
        <taxon>Fungi</taxon>
        <taxon>Dikarya</taxon>
        <taxon>Ascomycota</taxon>
        <taxon>Pezizomycotina</taxon>
        <taxon>Eurotiomycetes</taxon>
        <taxon>Eurotiomycetidae</taxon>
        <taxon>Eurotiales</taxon>
        <taxon>Aspergillaceae</taxon>
        <taxon>Aspergillus</taxon>
    </lineage>
</organism>
<feature type="compositionally biased region" description="Low complexity" evidence="5">
    <location>
        <begin position="141"/>
        <end position="165"/>
    </location>
</feature>
<evidence type="ECO:0000256" key="3">
    <source>
        <dbReference type="ARBA" id="ARBA00022989"/>
    </source>
</evidence>
<evidence type="ECO:0000313" key="9">
    <source>
        <dbReference type="Proteomes" id="UP000654913"/>
    </source>
</evidence>
<gene>
    <name evidence="8" type="ORF">APUU_80211A</name>
</gene>
<evidence type="ECO:0000256" key="2">
    <source>
        <dbReference type="ARBA" id="ARBA00022692"/>
    </source>
</evidence>
<dbReference type="GO" id="GO:0016020">
    <property type="term" value="C:membrane"/>
    <property type="evidence" value="ECO:0007669"/>
    <property type="project" value="UniProtKB-SubCell"/>
</dbReference>
<keyword evidence="7" id="KW-0732">Signal</keyword>
<protein>
    <recommendedName>
        <fullName evidence="10">Mid2 domain-containing protein</fullName>
    </recommendedName>
</protein>
<dbReference type="OrthoDB" id="3557178at2759"/>
<evidence type="ECO:0000256" key="6">
    <source>
        <dbReference type="SAM" id="Phobius"/>
    </source>
</evidence>
<dbReference type="AlphaFoldDB" id="A0A7R7XZP3"/>
<dbReference type="KEGG" id="apuu:APUU_80211A"/>
<accession>A0A7R7XZP3</accession>
<dbReference type="GeneID" id="64979905"/>
<keyword evidence="2 6" id="KW-0812">Transmembrane</keyword>
<dbReference type="Proteomes" id="UP000654913">
    <property type="component" value="Chromosome 8"/>
</dbReference>
<feature type="signal peptide" evidence="7">
    <location>
        <begin position="1"/>
        <end position="23"/>
    </location>
</feature>
<feature type="chain" id="PRO_5031292620" description="Mid2 domain-containing protein" evidence="7">
    <location>
        <begin position="24"/>
        <end position="280"/>
    </location>
</feature>
<evidence type="ECO:0000313" key="8">
    <source>
        <dbReference type="EMBL" id="BCS29908.1"/>
    </source>
</evidence>
<evidence type="ECO:0000256" key="4">
    <source>
        <dbReference type="ARBA" id="ARBA00023136"/>
    </source>
</evidence>
<dbReference type="GO" id="GO:0071944">
    <property type="term" value="C:cell periphery"/>
    <property type="evidence" value="ECO:0007669"/>
    <property type="project" value="UniProtKB-ARBA"/>
</dbReference>
<dbReference type="InterPro" id="IPR051694">
    <property type="entry name" value="Immunoregulatory_rcpt-like"/>
</dbReference>
<keyword evidence="9" id="KW-1185">Reference proteome</keyword>
<proteinExistence type="predicted"/>
<keyword evidence="3 6" id="KW-1133">Transmembrane helix</keyword>
<dbReference type="RefSeq" id="XP_041562094.1">
    <property type="nucleotide sequence ID" value="XM_041696466.1"/>
</dbReference>
<dbReference type="CDD" id="cd12087">
    <property type="entry name" value="TM_EGFR-like"/>
    <property type="match status" value="1"/>
</dbReference>